<sequence>MSAKTDIKLLICLCYFVRLHNRILSIKSQ</sequence>
<dbReference type="EMBL" id="BK015614">
    <property type="protein sequence ID" value="DAE15946.1"/>
    <property type="molecule type" value="Genomic_DNA"/>
</dbReference>
<protein>
    <submittedName>
        <fullName evidence="1">Uncharacterized protein</fullName>
    </submittedName>
</protein>
<name>A0A8S5QAK4_9CAUD</name>
<reference evidence="1" key="1">
    <citation type="journal article" date="2021" name="Proc. Natl. Acad. Sci. U.S.A.">
        <title>A Catalog of Tens of Thousands of Viruses from Human Metagenomes Reveals Hidden Associations with Chronic Diseases.</title>
        <authorList>
            <person name="Tisza M.J."/>
            <person name="Buck C.B."/>
        </authorList>
    </citation>
    <scope>NUCLEOTIDE SEQUENCE</scope>
    <source>
        <strain evidence="1">CtfR912</strain>
    </source>
</reference>
<proteinExistence type="predicted"/>
<organism evidence="1">
    <name type="scientific">Siphoviridae sp. ctfR912</name>
    <dbReference type="NCBI Taxonomy" id="2825596"/>
    <lineage>
        <taxon>Viruses</taxon>
        <taxon>Duplodnaviria</taxon>
        <taxon>Heunggongvirae</taxon>
        <taxon>Uroviricota</taxon>
        <taxon>Caudoviricetes</taxon>
    </lineage>
</organism>
<evidence type="ECO:0000313" key="1">
    <source>
        <dbReference type="EMBL" id="DAE15946.1"/>
    </source>
</evidence>
<accession>A0A8S5QAK4</accession>